<dbReference type="InterPro" id="IPR045749">
    <property type="entry name" value="DUF6090"/>
</dbReference>
<dbReference type="Pfam" id="PF19578">
    <property type="entry name" value="DUF6090"/>
    <property type="match status" value="1"/>
</dbReference>
<protein>
    <submittedName>
        <fullName evidence="2">DUF6090 family protein</fullName>
    </submittedName>
</protein>
<feature type="transmembrane region" description="Helical" evidence="1">
    <location>
        <begin position="21"/>
        <end position="42"/>
    </location>
</feature>
<sequence length="262" mass="30267">MIRFLSRFRKDLLANKLFGRYLIYAIGEIVLVVLGIVIALQIDNWNEWRQEREVEQIVLRQLEEDYESNLKQLNQKVEIRKNIIQAALGILQAMDQPEGVARDSLIANLTVLLIDPTFDPIENDMSSTGNLRLITNHKLKRLLSTWSADIVAVREIEQDWSKIIYQQYQPVVTRMGLSRDMANHFTNDLDLEWQLDPTTGFNKVAIGKSTHNTTVSEIIRSEELEGLVSYAITYNSAANLESETLRKRIEEILMLIRSEIHD</sequence>
<dbReference type="Proteomes" id="UP001174839">
    <property type="component" value="Unassembled WGS sequence"/>
</dbReference>
<evidence type="ECO:0000313" key="3">
    <source>
        <dbReference type="Proteomes" id="UP001174839"/>
    </source>
</evidence>
<gene>
    <name evidence="2" type="ORF">QU605_06525</name>
</gene>
<evidence type="ECO:0000313" key="2">
    <source>
        <dbReference type="EMBL" id="MDM9631115.1"/>
    </source>
</evidence>
<name>A0ABT7WDX4_9FLAO</name>
<dbReference type="RefSeq" id="WP_289724481.1">
    <property type="nucleotide sequence ID" value="NZ_JAUDUY010000003.1"/>
</dbReference>
<reference evidence="2" key="1">
    <citation type="submission" date="2023-06" db="EMBL/GenBank/DDBJ databases">
        <title>Robiginitalea aurantiacus sp. nov. and Algoriphagus sediminis sp. nov., isolated from coastal sediment.</title>
        <authorList>
            <person name="Zhou Z.Y."/>
            <person name="An J."/>
            <person name="Jia Y.W."/>
            <person name="Du Z.J."/>
        </authorList>
    </citation>
    <scope>NUCLEOTIDE SEQUENCE</scope>
    <source>
        <strain evidence="2">M39</strain>
    </source>
</reference>
<keyword evidence="3" id="KW-1185">Reference proteome</keyword>
<comment type="caution">
    <text evidence="2">The sequence shown here is derived from an EMBL/GenBank/DDBJ whole genome shotgun (WGS) entry which is preliminary data.</text>
</comment>
<keyword evidence="1" id="KW-0472">Membrane</keyword>
<dbReference type="EMBL" id="JAUDUY010000003">
    <property type="protein sequence ID" value="MDM9631115.1"/>
    <property type="molecule type" value="Genomic_DNA"/>
</dbReference>
<keyword evidence="1" id="KW-1133">Transmembrane helix</keyword>
<evidence type="ECO:0000256" key="1">
    <source>
        <dbReference type="SAM" id="Phobius"/>
    </source>
</evidence>
<proteinExistence type="predicted"/>
<organism evidence="2 3">
    <name type="scientific">Robiginitalea aurantiaca</name>
    <dbReference type="NCBI Taxonomy" id="3056915"/>
    <lineage>
        <taxon>Bacteria</taxon>
        <taxon>Pseudomonadati</taxon>
        <taxon>Bacteroidota</taxon>
        <taxon>Flavobacteriia</taxon>
        <taxon>Flavobacteriales</taxon>
        <taxon>Flavobacteriaceae</taxon>
        <taxon>Robiginitalea</taxon>
    </lineage>
</organism>
<keyword evidence="1" id="KW-0812">Transmembrane</keyword>
<accession>A0ABT7WDX4</accession>